<gene>
    <name evidence="3" type="ORF">AWT59_1375</name>
</gene>
<organism evidence="3 4">
    <name type="scientific">Candidatus Gallionella acididurans</name>
    <dbReference type="NCBI Taxonomy" id="1796491"/>
    <lineage>
        <taxon>Bacteria</taxon>
        <taxon>Pseudomonadati</taxon>
        <taxon>Pseudomonadota</taxon>
        <taxon>Betaproteobacteria</taxon>
        <taxon>Nitrosomonadales</taxon>
        <taxon>Gallionellaceae</taxon>
        <taxon>Gallionella</taxon>
    </lineage>
</organism>
<feature type="region of interest" description="Disordered" evidence="1">
    <location>
        <begin position="1"/>
        <end position="20"/>
    </location>
</feature>
<dbReference type="EMBL" id="LSLI01000028">
    <property type="protein sequence ID" value="KXS32464.1"/>
    <property type="molecule type" value="Genomic_DNA"/>
</dbReference>
<evidence type="ECO:0000313" key="3">
    <source>
        <dbReference type="EMBL" id="KXS32464.1"/>
    </source>
</evidence>
<dbReference type="AlphaFoldDB" id="A0A139BU19"/>
<reference evidence="3 4" key="2">
    <citation type="submission" date="2016-03" db="EMBL/GenBank/DDBJ databases">
        <title>New uncultured bacterium of the family Gallionellaceae from acid mine drainage: description and reconstruction of genome based on metagenomic analysis of microbial community.</title>
        <authorList>
            <person name="Kadnikov V."/>
            <person name="Ivasenko D."/>
            <person name="Beletsky A."/>
            <person name="Mardanov A."/>
            <person name="Danilova E."/>
            <person name="Pimenov N."/>
            <person name="Karnachuk O."/>
            <person name="Ravin N."/>
        </authorList>
    </citation>
    <scope>NUCLEOTIDE SEQUENCE [LARGE SCALE GENOMIC DNA]</scope>
    <source>
        <strain evidence="3">ShG14-8</strain>
    </source>
</reference>
<reference evidence="3 4" key="1">
    <citation type="submission" date="2016-02" db="EMBL/GenBank/DDBJ databases">
        <authorList>
            <person name="Wen L."/>
            <person name="He K."/>
            <person name="Yang H."/>
        </authorList>
    </citation>
    <scope>NUCLEOTIDE SEQUENCE [LARGE SCALE GENOMIC DNA]</scope>
    <source>
        <strain evidence="3">ShG14-8</strain>
    </source>
</reference>
<name>A0A139BU19_9PROT</name>
<comment type="caution">
    <text evidence="3">The sequence shown here is derived from an EMBL/GenBank/DDBJ whole genome shotgun (WGS) entry which is preliminary data.</text>
</comment>
<keyword evidence="2" id="KW-0812">Transmembrane</keyword>
<sequence length="132" mass="14036">MESQAMETEKTPVDAMEGAGRDDEAGGALERLVPVADSTADTIRETPYLHINVAIGLLAVVAFVAALYLARAFFVPLLIGILASYALSPVVEWLKRCYIPRAAGAALVLVVLVGGYCRIRVHALVAEPVCGR</sequence>
<keyword evidence="2" id="KW-0472">Membrane</keyword>
<proteinExistence type="predicted"/>
<protein>
    <recommendedName>
        <fullName evidence="5">AI-2E family transporter</fullName>
    </recommendedName>
</protein>
<evidence type="ECO:0008006" key="5">
    <source>
        <dbReference type="Google" id="ProtNLM"/>
    </source>
</evidence>
<evidence type="ECO:0000313" key="4">
    <source>
        <dbReference type="Proteomes" id="UP000070578"/>
    </source>
</evidence>
<feature type="transmembrane region" description="Helical" evidence="2">
    <location>
        <begin position="53"/>
        <end position="86"/>
    </location>
</feature>
<evidence type="ECO:0000256" key="1">
    <source>
        <dbReference type="SAM" id="MobiDB-lite"/>
    </source>
</evidence>
<evidence type="ECO:0000256" key="2">
    <source>
        <dbReference type="SAM" id="Phobius"/>
    </source>
</evidence>
<dbReference type="Proteomes" id="UP000070578">
    <property type="component" value="Unassembled WGS sequence"/>
</dbReference>
<keyword evidence="2" id="KW-1133">Transmembrane helix</keyword>
<accession>A0A139BU19</accession>